<evidence type="ECO:0000313" key="11">
    <source>
        <dbReference type="Proteomes" id="UP001152797"/>
    </source>
</evidence>
<evidence type="ECO:0000256" key="4">
    <source>
        <dbReference type="ARBA" id="ARBA00022692"/>
    </source>
</evidence>
<comment type="caution">
    <text evidence="9">The sequence shown here is derived from an EMBL/GenBank/DDBJ whole genome shotgun (WGS) entry which is preliminary data.</text>
</comment>
<feature type="transmembrane region" description="Helical" evidence="8">
    <location>
        <begin position="279"/>
        <end position="300"/>
    </location>
</feature>
<accession>A0A9P1G3U7</accession>
<keyword evidence="7 8" id="KW-0472">Membrane</keyword>
<keyword evidence="5 8" id="KW-1133">Transmembrane helix</keyword>
<keyword evidence="11" id="KW-1185">Reference proteome</keyword>
<dbReference type="GO" id="GO:0005886">
    <property type="term" value="C:plasma membrane"/>
    <property type="evidence" value="ECO:0007669"/>
    <property type="project" value="UniProtKB-SubCell"/>
</dbReference>
<dbReference type="OrthoDB" id="1368at2759"/>
<dbReference type="PANTHER" id="PTHR33281">
    <property type="entry name" value="UPF0187 PROTEIN YNEE"/>
    <property type="match status" value="1"/>
</dbReference>
<keyword evidence="3" id="KW-1003">Cell membrane</keyword>
<reference evidence="9" key="1">
    <citation type="submission" date="2022-10" db="EMBL/GenBank/DDBJ databases">
        <authorList>
            <person name="Chen Y."/>
            <person name="Dougan E. K."/>
            <person name="Chan C."/>
            <person name="Rhodes N."/>
            <person name="Thang M."/>
        </authorList>
    </citation>
    <scope>NUCLEOTIDE SEQUENCE</scope>
</reference>
<keyword evidence="6" id="KW-0406">Ion transport</keyword>
<dbReference type="EMBL" id="CAMXCT030002247">
    <property type="protein sequence ID" value="CAL4784127.1"/>
    <property type="molecule type" value="Genomic_DNA"/>
</dbReference>
<proteinExistence type="predicted"/>
<keyword evidence="2" id="KW-0813">Transport</keyword>
<evidence type="ECO:0000256" key="3">
    <source>
        <dbReference type="ARBA" id="ARBA00022475"/>
    </source>
</evidence>
<gene>
    <name evidence="9" type="ORF">C1SCF055_LOCUS23256</name>
</gene>
<evidence type="ECO:0000313" key="9">
    <source>
        <dbReference type="EMBL" id="CAI3996815.1"/>
    </source>
</evidence>
<dbReference type="EMBL" id="CAMXCT010002247">
    <property type="protein sequence ID" value="CAI3996815.1"/>
    <property type="molecule type" value="Genomic_DNA"/>
</dbReference>
<sequence>MASQPSSSSDSDDGLLRALSSCAAPEPRSARSGCGFCGGCCTVRPQAHEVVTYKAHTAGCDCKGWFRTVFFLRGRPILHVLPPLLAISLMTIFCALAKDPRNLLGREWDLPHLEDILKEDYALLLTPLSFLLVYRLNRSAVRFYDARAAAGKLIETCRVLAGEVVRFGVHDPGAVEEMCRWIVSFPVATRNFLRQNPGELAELEGILKEKEIERLKMAPVQTLYCCDRMRQAALRVTRSNTKDSAPLVASMFQSMEEHICSLTGAMGAMERINNTPLPFAYVSHLRTCLVLYLLGLPWMLRTPSWWSVPLVILISYALLGVEAAAVACERPFQDQANHLPFDQFAKVVAENVRQILEQAEDETTLSTKDCGLRL</sequence>
<organism evidence="9">
    <name type="scientific">Cladocopium goreaui</name>
    <dbReference type="NCBI Taxonomy" id="2562237"/>
    <lineage>
        <taxon>Eukaryota</taxon>
        <taxon>Sar</taxon>
        <taxon>Alveolata</taxon>
        <taxon>Dinophyceae</taxon>
        <taxon>Suessiales</taxon>
        <taxon>Symbiodiniaceae</taxon>
        <taxon>Cladocopium</taxon>
    </lineage>
</organism>
<reference evidence="10 11" key="2">
    <citation type="submission" date="2024-05" db="EMBL/GenBank/DDBJ databases">
        <authorList>
            <person name="Chen Y."/>
            <person name="Shah S."/>
            <person name="Dougan E. K."/>
            <person name="Thang M."/>
            <person name="Chan C."/>
        </authorList>
    </citation>
    <scope>NUCLEOTIDE SEQUENCE [LARGE SCALE GENOMIC DNA]</scope>
</reference>
<dbReference type="InterPro" id="IPR044669">
    <property type="entry name" value="YneE/VCCN1/2-like"/>
</dbReference>
<dbReference type="GO" id="GO:0005254">
    <property type="term" value="F:chloride channel activity"/>
    <property type="evidence" value="ECO:0007669"/>
    <property type="project" value="InterPro"/>
</dbReference>
<dbReference type="PANTHER" id="PTHR33281:SF19">
    <property type="entry name" value="VOLTAGE-DEPENDENT ANION CHANNEL-FORMING PROTEIN YNEE"/>
    <property type="match status" value="1"/>
</dbReference>
<dbReference type="AlphaFoldDB" id="A0A9P1G3U7"/>
<dbReference type="EMBL" id="CAMXCT020002247">
    <property type="protein sequence ID" value="CAL1150190.1"/>
    <property type="molecule type" value="Genomic_DNA"/>
</dbReference>
<evidence type="ECO:0000313" key="10">
    <source>
        <dbReference type="EMBL" id="CAL4784127.1"/>
    </source>
</evidence>
<dbReference type="Proteomes" id="UP001152797">
    <property type="component" value="Unassembled WGS sequence"/>
</dbReference>
<evidence type="ECO:0000256" key="8">
    <source>
        <dbReference type="SAM" id="Phobius"/>
    </source>
</evidence>
<feature type="transmembrane region" description="Helical" evidence="8">
    <location>
        <begin position="306"/>
        <end position="328"/>
    </location>
</feature>
<evidence type="ECO:0000256" key="1">
    <source>
        <dbReference type="ARBA" id="ARBA00004651"/>
    </source>
</evidence>
<feature type="transmembrane region" description="Helical" evidence="8">
    <location>
        <begin position="77"/>
        <end position="98"/>
    </location>
</feature>
<evidence type="ECO:0000256" key="6">
    <source>
        <dbReference type="ARBA" id="ARBA00023065"/>
    </source>
</evidence>
<comment type="subcellular location">
    <subcellularLocation>
        <location evidence="1">Cell membrane</location>
        <topology evidence="1">Multi-pass membrane protein</topology>
    </subcellularLocation>
</comment>
<name>A0A9P1G3U7_9DINO</name>
<protein>
    <submittedName>
        <fullName evidence="10">Voltage-dependent anion channel-forming protein sll1024</fullName>
    </submittedName>
</protein>
<evidence type="ECO:0000256" key="7">
    <source>
        <dbReference type="ARBA" id="ARBA00023136"/>
    </source>
</evidence>
<evidence type="ECO:0000256" key="5">
    <source>
        <dbReference type="ARBA" id="ARBA00022989"/>
    </source>
</evidence>
<evidence type="ECO:0000256" key="2">
    <source>
        <dbReference type="ARBA" id="ARBA00022448"/>
    </source>
</evidence>
<dbReference type="Pfam" id="PF25539">
    <property type="entry name" value="Bestrophin_2"/>
    <property type="match status" value="1"/>
</dbReference>
<keyword evidence="4 8" id="KW-0812">Transmembrane</keyword>